<proteinExistence type="predicted"/>
<gene>
    <name evidence="2" type="ORF">Tci_867100</name>
</gene>
<protein>
    <submittedName>
        <fullName evidence="2">Uncharacterized protein</fullName>
    </submittedName>
</protein>
<accession>A0A699SCV9</accession>
<sequence length="78" mass="8693">MAQIRPEGAPIQFSDPPFSTDNIVRSREDMMEHAIELTDLVPQTPYDSPLSGDHTPGSDEDSIKLKELTDLCTTFSQK</sequence>
<name>A0A699SCV9_TANCI</name>
<evidence type="ECO:0000313" key="2">
    <source>
        <dbReference type="EMBL" id="GFC95130.1"/>
    </source>
</evidence>
<organism evidence="2">
    <name type="scientific">Tanacetum cinerariifolium</name>
    <name type="common">Dalmatian daisy</name>
    <name type="synonym">Chrysanthemum cinerariifolium</name>
    <dbReference type="NCBI Taxonomy" id="118510"/>
    <lineage>
        <taxon>Eukaryota</taxon>
        <taxon>Viridiplantae</taxon>
        <taxon>Streptophyta</taxon>
        <taxon>Embryophyta</taxon>
        <taxon>Tracheophyta</taxon>
        <taxon>Spermatophyta</taxon>
        <taxon>Magnoliopsida</taxon>
        <taxon>eudicotyledons</taxon>
        <taxon>Gunneridae</taxon>
        <taxon>Pentapetalae</taxon>
        <taxon>asterids</taxon>
        <taxon>campanulids</taxon>
        <taxon>Asterales</taxon>
        <taxon>Asteraceae</taxon>
        <taxon>Asteroideae</taxon>
        <taxon>Anthemideae</taxon>
        <taxon>Anthemidinae</taxon>
        <taxon>Tanacetum</taxon>
    </lineage>
</organism>
<comment type="caution">
    <text evidence="2">The sequence shown here is derived from an EMBL/GenBank/DDBJ whole genome shotgun (WGS) entry which is preliminary data.</text>
</comment>
<evidence type="ECO:0000256" key="1">
    <source>
        <dbReference type="SAM" id="MobiDB-lite"/>
    </source>
</evidence>
<dbReference type="EMBL" id="BKCJ011152705">
    <property type="protein sequence ID" value="GFC95130.1"/>
    <property type="molecule type" value="Genomic_DNA"/>
</dbReference>
<reference evidence="2" key="1">
    <citation type="journal article" date="2019" name="Sci. Rep.">
        <title>Draft genome of Tanacetum cinerariifolium, the natural source of mosquito coil.</title>
        <authorList>
            <person name="Yamashiro T."/>
            <person name="Shiraishi A."/>
            <person name="Satake H."/>
            <person name="Nakayama K."/>
        </authorList>
    </citation>
    <scope>NUCLEOTIDE SEQUENCE</scope>
</reference>
<feature type="region of interest" description="Disordered" evidence="1">
    <location>
        <begin position="42"/>
        <end position="61"/>
    </location>
</feature>
<dbReference type="AlphaFoldDB" id="A0A699SCV9"/>
<feature type="non-terminal residue" evidence="2">
    <location>
        <position position="78"/>
    </location>
</feature>